<evidence type="ECO:0000256" key="5">
    <source>
        <dbReference type="ARBA" id="ARBA00022989"/>
    </source>
</evidence>
<proteinExistence type="predicted"/>
<evidence type="ECO:0000256" key="7">
    <source>
        <dbReference type="SAM" id="Phobius"/>
    </source>
</evidence>
<dbReference type="Pfam" id="PF07238">
    <property type="entry name" value="PilZ"/>
    <property type="match status" value="1"/>
</dbReference>
<feature type="transmembrane region" description="Helical" evidence="7">
    <location>
        <begin position="455"/>
        <end position="474"/>
    </location>
</feature>
<organism evidence="10 11">
    <name type="scientific">Weissella jogaejeotgali</name>
    <dbReference type="NCBI Taxonomy" id="1631871"/>
    <lineage>
        <taxon>Bacteria</taxon>
        <taxon>Bacillati</taxon>
        <taxon>Bacillota</taxon>
        <taxon>Bacilli</taxon>
        <taxon>Lactobacillales</taxon>
        <taxon>Lactobacillaceae</taxon>
        <taxon>Weissella</taxon>
    </lineage>
</organism>
<protein>
    <submittedName>
        <fullName evidence="10">Cellulose synthase catalytic subunit (UDP-forming)</fullName>
    </submittedName>
</protein>
<dbReference type="OrthoDB" id="9766299at2"/>
<dbReference type="Gene3D" id="3.90.550.10">
    <property type="entry name" value="Spore Coat Polysaccharide Biosynthesis Protein SpsA, Chain A"/>
    <property type="match status" value="1"/>
</dbReference>
<dbReference type="STRING" id="1631871.FOL01_0682"/>
<dbReference type="AlphaFoldDB" id="A0A1L6RAF3"/>
<dbReference type="Pfam" id="PF13632">
    <property type="entry name" value="Glyco_trans_2_3"/>
    <property type="match status" value="1"/>
</dbReference>
<dbReference type="KEGG" id="wjo:FOL01_0682"/>
<evidence type="ECO:0000259" key="8">
    <source>
        <dbReference type="Pfam" id="PF07238"/>
    </source>
</evidence>
<reference evidence="10 11" key="1">
    <citation type="submission" date="2016-02" db="EMBL/GenBank/DDBJ databases">
        <title>Complete Genome Sequence of Weissella jogaejeotgali FOL01.</title>
        <authorList>
            <person name="Lee J.-H."/>
            <person name="Ku H.-J."/>
        </authorList>
    </citation>
    <scope>NUCLEOTIDE SEQUENCE [LARGE SCALE GENOMIC DNA]</scope>
    <source>
        <strain evidence="10 11">FOL01</strain>
    </source>
</reference>
<keyword evidence="4 7" id="KW-0812">Transmembrane</keyword>
<dbReference type="GO" id="GO:0005886">
    <property type="term" value="C:plasma membrane"/>
    <property type="evidence" value="ECO:0007669"/>
    <property type="project" value="TreeGrafter"/>
</dbReference>
<feature type="transmembrane region" description="Helical" evidence="7">
    <location>
        <begin position="354"/>
        <end position="377"/>
    </location>
</feature>
<dbReference type="InterPro" id="IPR029044">
    <property type="entry name" value="Nucleotide-diphossugar_trans"/>
</dbReference>
<dbReference type="Proteomes" id="UP000185473">
    <property type="component" value="Chromosome"/>
</dbReference>
<feature type="domain" description="PilZ" evidence="8">
    <location>
        <begin position="515"/>
        <end position="612"/>
    </location>
</feature>
<dbReference type="InterPro" id="IPR050321">
    <property type="entry name" value="Glycosyltr_2/OpgH_subfam"/>
</dbReference>
<dbReference type="SUPFAM" id="SSF141371">
    <property type="entry name" value="PilZ domain-like"/>
    <property type="match status" value="1"/>
</dbReference>
<dbReference type="SUPFAM" id="SSF53448">
    <property type="entry name" value="Nucleotide-diphospho-sugar transferases"/>
    <property type="match status" value="1"/>
</dbReference>
<feature type="transmembrane region" description="Helical" evidence="7">
    <location>
        <begin position="39"/>
        <end position="62"/>
    </location>
</feature>
<dbReference type="RefSeq" id="WP_075269387.1">
    <property type="nucleotide sequence ID" value="NZ_CP014332.1"/>
</dbReference>
<evidence type="ECO:0000313" key="10">
    <source>
        <dbReference type="EMBL" id="APS41541.1"/>
    </source>
</evidence>
<evidence type="ECO:0000256" key="2">
    <source>
        <dbReference type="ARBA" id="ARBA00022676"/>
    </source>
</evidence>
<dbReference type="InterPro" id="IPR009875">
    <property type="entry name" value="PilZ_domain"/>
</dbReference>
<dbReference type="EMBL" id="CP014332">
    <property type="protein sequence ID" value="APS41541.1"/>
    <property type="molecule type" value="Genomic_DNA"/>
</dbReference>
<evidence type="ECO:0000259" key="9">
    <source>
        <dbReference type="Pfam" id="PF13632"/>
    </source>
</evidence>
<sequence length="657" mass="75778">MQLKLHQKVLYGLAVILTVIYLIWRTFFTLPSHDHLGSFVVAILLLLSEILSNMTAFIIIYFRVNFDKNKNQQLDLPDIAPEIVWPDIDVIIVTHDEDIELLRKTINAAVNMTPGHHQKVNIVIADDGNRPSVKLLAEEYQVMYIDMPEGNQAAKAGNINHALKFIQAPLLVVFDADMIPFQTFLLHSVPYFIQNKLMQKQDNQVKSLGFLQTPQSFYNADIFQYNLFSEKTATNEQDFFSRDINILNGSNGAAIFTGSNAVFAREAIDAVGGFPEKTLTEDFELGVRINLAGYISLATSEPESSGMTPMAIKSVVKQRVRWARGVIQSARNLHILTNRQLPWVNRLILINVYLYWWSFARRMLFILAPILFALWHIKLVDVNFWLLLILWAPGYLLLHYVLGKSNTNIRGERWGEIHETFFAPYLWLPVLLETLGIKQKKFKVTNKNNGQSTQAILYGIPYLALWLLDVWALISFNYGKWGSEIMYGAIISFWLLTHLINLTFSLYIAWGRQINRQSERFARSVKGSIQVNDETNIPITTIDISDKSLLFRQSESIGLEIGREVVVELYHAGKTITFSGVIRMRYDDNTRYGLQITYITSDNQNKLYHLIYNGRNTLLPREQDSWMTIYDALLFNVGYHLKNSWRNIQSYRRMKEK</sequence>
<evidence type="ECO:0000256" key="6">
    <source>
        <dbReference type="ARBA" id="ARBA00023136"/>
    </source>
</evidence>
<feature type="transmembrane region" description="Helical" evidence="7">
    <location>
        <begin position="9"/>
        <end position="27"/>
    </location>
</feature>
<evidence type="ECO:0000256" key="3">
    <source>
        <dbReference type="ARBA" id="ARBA00022679"/>
    </source>
</evidence>
<dbReference type="CDD" id="cd06421">
    <property type="entry name" value="CESA_CelA_like"/>
    <property type="match status" value="1"/>
</dbReference>
<keyword evidence="5 7" id="KW-1133">Transmembrane helix</keyword>
<evidence type="ECO:0000313" key="11">
    <source>
        <dbReference type="Proteomes" id="UP000185473"/>
    </source>
</evidence>
<dbReference type="InterPro" id="IPR001173">
    <property type="entry name" value="Glyco_trans_2-like"/>
</dbReference>
<keyword evidence="11" id="KW-1185">Reference proteome</keyword>
<feature type="transmembrane region" description="Helical" evidence="7">
    <location>
        <begin position="486"/>
        <end position="510"/>
    </location>
</feature>
<keyword evidence="6 7" id="KW-0472">Membrane</keyword>
<keyword evidence="3" id="KW-0808">Transferase</keyword>
<keyword evidence="2" id="KW-0328">Glycosyltransferase</keyword>
<evidence type="ECO:0000256" key="4">
    <source>
        <dbReference type="ARBA" id="ARBA00022692"/>
    </source>
</evidence>
<name>A0A1L6RAF3_9LACO</name>
<dbReference type="GO" id="GO:0035438">
    <property type="term" value="F:cyclic-di-GMP binding"/>
    <property type="evidence" value="ECO:0007669"/>
    <property type="project" value="InterPro"/>
</dbReference>
<dbReference type="Gene3D" id="2.40.10.220">
    <property type="entry name" value="predicted glycosyltransferase like domains"/>
    <property type="match status" value="1"/>
</dbReference>
<feature type="transmembrane region" description="Helical" evidence="7">
    <location>
        <begin position="383"/>
        <end position="403"/>
    </location>
</feature>
<dbReference type="PANTHER" id="PTHR43867:SF2">
    <property type="entry name" value="CELLULOSE SYNTHASE CATALYTIC SUBUNIT A [UDP-FORMING]"/>
    <property type="match status" value="1"/>
</dbReference>
<comment type="subcellular location">
    <subcellularLocation>
        <location evidence="1">Membrane</location>
        <topology evidence="1">Multi-pass membrane protein</topology>
    </subcellularLocation>
</comment>
<feature type="domain" description="Glycosyltransferase 2-like" evidence="9">
    <location>
        <begin position="207"/>
        <end position="391"/>
    </location>
</feature>
<evidence type="ECO:0000256" key="1">
    <source>
        <dbReference type="ARBA" id="ARBA00004141"/>
    </source>
</evidence>
<gene>
    <name evidence="10" type="ORF">FOL01_0682</name>
</gene>
<dbReference type="GO" id="GO:0016758">
    <property type="term" value="F:hexosyltransferase activity"/>
    <property type="evidence" value="ECO:0007669"/>
    <property type="project" value="TreeGrafter"/>
</dbReference>
<dbReference type="PANTHER" id="PTHR43867">
    <property type="entry name" value="CELLULOSE SYNTHASE CATALYTIC SUBUNIT A [UDP-FORMING]"/>
    <property type="match status" value="1"/>
</dbReference>
<accession>A0A1L6RAF3</accession>